<reference evidence="6 7" key="1">
    <citation type="submission" date="2014-04" db="EMBL/GenBank/DDBJ databases">
        <title>Draft genome sequence of Pantoea beijingensis strain LMG 27579, an emerging pathogen to Pleurotus eryngii with potential industrial application.</title>
        <authorList>
            <person name="Xu F."/>
            <person name="Liu Y."/>
            <person name="Wang S."/>
            <person name="Yin Y."/>
            <person name="Ma Y."/>
            <person name="Zhao S."/>
            <person name="Rong C."/>
        </authorList>
    </citation>
    <scope>NUCLEOTIDE SEQUENCE [LARGE SCALE GENOMIC DNA]</scope>
    <source>
        <strain evidence="6 7">LMG 27579</strain>
    </source>
</reference>
<evidence type="ECO:0000256" key="1">
    <source>
        <dbReference type="ARBA" id="ARBA00006526"/>
    </source>
</evidence>
<dbReference type="SUPFAM" id="SSF52540">
    <property type="entry name" value="P-loop containing nucleoside triphosphate hydrolases"/>
    <property type="match status" value="1"/>
</dbReference>
<dbReference type="AlphaFoldDB" id="A0A443IF57"/>
<keyword evidence="2" id="KW-0813">Transport</keyword>
<keyword evidence="7" id="KW-1185">Reference proteome</keyword>
<accession>A0A443IF57</accession>
<keyword evidence="4 6" id="KW-0067">ATP-binding</keyword>
<dbReference type="GO" id="GO:0015697">
    <property type="term" value="P:quaternary ammonium group transport"/>
    <property type="evidence" value="ECO:0007669"/>
    <property type="project" value="UniProtKB-ARBA"/>
</dbReference>
<evidence type="ECO:0000256" key="3">
    <source>
        <dbReference type="ARBA" id="ARBA00022741"/>
    </source>
</evidence>
<keyword evidence="3" id="KW-0547">Nucleotide-binding</keyword>
<dbReference type="SUPFAM" id="SSF50331">
    <property type="entry name" value="MOP-like"/>
    <property type="match status" value="1"/>
</dbReference>
<evidence type="ECO:0000256" key="2">
    <source>
        <dbReference type="ARBA" id="ARBA00022448"/>
    </source>
</evidence>
<comment type="similarity">
    <text evidence="1">Belongs to the ABC transporter superfamily. Drug exporter-2 (TC 3.A.1.117) family.</text>
</comment>
<dbReference type="InterPro" id="IPR017871">
    <property type="entry name" value="ABC_transporter-like_CS"/>
</dbReference>
<proteinExistence type="inferred from homology"/>
<evidence type="ECO:0000256" key="4">
    <source>
        <dbReference type="ARBA" id="ARBA00022840"/>
    </source>
</evidence>
<dbReference type="PANTHER" id="PTHR42781">
    <property type="entry name" value="SPERMIDINE/PUTRESCINE IMPORT ATP-BINDING PROTEIN POTA"/>
    <property type="match status" value="1"/>
</dbReference>
<dbReference type="FunFam" id="3.40.50.300:FF:000425">
    <property type="entry name" value="Probable ABC transporter, ATP-binding subunit"/>
    <property type="match status" value="1"/>
</dbReference>
<dbReference type="GO" id="GO:0005524">
    <property type="term" value="F:ATP binding"/>
    <property type="evidence" value="ECO:0007669"/>
    <property type="project" value="UniProtKB-KW"/>
</dbReference>
<feature type="domain" description="ABC transporter" evidence="5">
    <location>
        <begin position="4"/>
        <end position="238"/>
    </location>
</feature>
<organism evidence="6 7">
    <name type="scientific">[Pantoea] beijingensis</name>
    <dbReference type="NCBI Taxonomy" id="1324864"/>
    <lineage>
        <taxon>Bacteria</taxon>
        <taxon>Pseudomonadati</taxon>
        <taxon>Pseudomonadota</taxon>
        <taxon>Gammaproteobacteria</taxon>
        <taxon>Enterobacterales</taxon>
        <taxon>Erwiniaceae</taxon>
        <taxon>Erwinia</taxon>
    </lineage>
</organism>
<dbReference type="InterPro" id="IPR003593">
    <property type="entry name" value="AAA+_ATPase"/>
</dbReference>
<dbReference type="PROSITE" id="PS00211">
    <property type="entry name" value="ABC_TRANSPORTER_1"/>
    <property type="match status" value="1"/>
</dbReference>
<dbReference type="EMBL" id="JMEE01000009">
    <property type="protein sequence ID" value="RWR02699.1"/>
    <property type="molecule type" value="Genomic_DNA"/>
</dbReference>
<dbReference type="Gene3D" id="3.40.50.300">
    <property type="entry name" value="P-loop containing nucleotide triphosphate hydrolases"/>
    <property type="match status" value="1"/>
</dbReference>
<evidence type="ECO:0000259" key="5">
    <source>
        <dbReference type="PROSITE" id="PS50893"/>
    </source>
</evidence>
<name>A0A443IF57_9GAMM</name>
<evidence type="ECO:0000313" key="6">
    <source>
        <dbReference type="EMBL" id="RWR02699.1"/>
    </source>
</evidence>
<dbReference type="InterPro" id="IPR008995">
    <property type="entry name" value="Mo/tungstate-bd_C_term_dom"/>
</dbReference>
<dbReference type="PANTHER" id="PTHR42781:SF4">
    <property type="entry name" value="SPERMIDINE_PUTRESCINE IMPORT ATP-BINDING PROTEIN POTA"/>
    <property type="match status" value="1"/>
</dbReference>
<dbReference type="Proteomes" id="UP000288794">
    <property type="component" value="Unassembled WGS sequence"/>
</dbReference>
<comment type="caution">
    <text evidence="6">The sequence shown here is derived from an EMBL/GenBank/DDBJ whole genome shotgun (WGS) entry which is preliminary data.</text>
</comment>
<dbReference type="InterPro" id="IPR003439">
    <property type="entry name" value="ABC_transporter-like_ATP-bd"/>
</dbReference>
<dbReference type="GO" id="GO:0016887">
    <property type="term" value="F:ATP hydrolysis activity"/>
    <property type="evidence" value="ECO:0007669"/>
    <property type="project" value="InterPro"/>
</dbReference>
<sequence length="352" mass="38780">MPRLALRGLSKVMGEHRAVDGIDLAIAPGERVVLLGPSGCGKTTTLRMVAGFIQPDAGEIHLNGQLAASSRVMLPPEKRQLGMMFQNYAIWPHKTVFNNVAYGLQIAGVKAELLKQRVNRMLDIVNLTGYAGRKPADLSGGQQQRVALARALVTEPSLLLLDEPLSNLDAAMRQVMRTELKALQERVGVTMLHVTHDQEEALVLADRIVVMNAGRIEQVGTPQQIWQCPQNRFVASFIGRANILSASVVAVDAFQPRVQLELGGRLRFWARADEQSPRASWLGQQRSVVIRPQDFQQRSDGIPLPIINSIFLGNHYDVTLALGDEQLSVEFRDAPGGTLNIIVEDDRAWVLP</sequence>
<dbReference type="Gene3D" id="2.40.50.100">
    <property type="match status" value="1"/>
</dbReference>
<dbReference type="SMART" id="SM00382">
    <property type="entry name" value="AAA"/>
    <property type="match status" value="1"/>
</dbReference>
<dbReference type="InterPro" id="IPR050093">
    <property type="entry name" value="ABC_SmlMolc_Importer"/>
</dbReference>
<evidence type="ECO:0000313" key="7">
    <source>
        <dbReference type="Proteomes" id="UP000288794"/>
    </source>
</evidence>
<dbReference type="Pfam" id="PF00005">
    <property type="entry name" value="ABC_tran"/>
    <property type="match status" value="1"/>
</dbReference>
<gene>
    <name evidence="6" type="ORF">ED28_06865</name>
</gene>
<protein>
    <submittedName>
        <fullName evidence="6">ABC transporter ATP-binding protein</fullName>
    </submittedName>
</protein>
<dbReference type="InterPro" id="IPR027417">
    <property type="entry name" value="P-loop_NTPase"/>
</dbReference>
<dbReference type="PROSITE" id="PS50893">
    <property type="entry name" value="ABC_TRANSPORTER_2"/>
    <property type="match status" value="1"/>
</dbReference>